<organism evidence="2 3">
    <name type="scientific">Actinopolymorpha pittospori</name>
    <dbReference type="NCBI Taxonomy" id="648752"/>
    <lineage>
        <taxon>Bacteria</taxon>
        <taxon>Bacillati</taxon>
        <taxon>Actinomycetota</taxon>
        <taxon>Actinomycetes</taxon>
        <taxon>Propionibacteriales</taxon>
        <taxon>Actinopolymorphaceae</taxon>
        <taxon>Actinopolymorpha</taxon>
    </lineage>
</organism>
<dbReference type="InterPro" id="IPR048068">
    <property type="entry name" value="LarA-like"/>
</dbReference>
<protein>
    <recommendedName>
        <fullName evidence="1">LarA-like N-terminal domain-containing protein</fullName>
    </recommendedName>
</protein>
<dbReference type="PANTHER" id="PTHR33171:SF17">
    <property type="entry name" value="LARA-LIKE N-TERMINAL DOMAIN-CONTAINING PROTEIN"/>
    <property type="match status" value="1"/>
</dbReference>
<keyword evidence="3" id="KW-1185">Reference proteome</keyword>
<dbReference type="InterPro" id="IPR043166">
    <property type="entry name" value="LarA-like_C"/>
</dbReference>
<dbReference type="InterPro" id="IPR018657">
    <property type="entry name" value="LarA-like_N"/>
</dbReference>
<dbReference type="Pfam" id="PF09861">
    <property type="entry name" value="Lar_N"/>
    <property type="match status" value="1"/>
</dbReference>
<dbReference type="RefSeq" id="WP_192754114.1">
    <property type="nucleotide sequence ID" value="NZ_BAABJL010000250.1"/>
</dbReference>
<dbReference type="Gene3D" id="3.90.226.30">
    <property type="match status" value="1"/>
</dbReference>
<accession>A0A927N8A6</accession>
<dbReference type="Gene3D" id="3.40.50.11440">
    <property type="match status" value="1"/>
</dbReference>
<reference evidence="2" key="1">
    <citation type="submission" date="2020-10" db="EMBL/GenBank/DDBJ databases">
        <title>Sequencing the genomes of 1000 actinobacteria strains.</title>
        <authorList>
            <person name="Klenk H.-P."/>
        </authorList>
    </citation>
    <scope>NUCLEOTIDE SEQUENCE</scope>
    <source>
        <strain evidence="2">DSM 45354</strain>
    </source>
</reference>
<name>A0A927N8A6_9ACTN</name>
<gene>
    <name evidence="2" type="ORF">HEB94_007645</name>
</gene>
<sequence>MSRPGFVLEVDDRTPPLVVHNGEGFRLEKFPLGTRVVYSPESLPGLRDVDGAIRHALEQPENSEPLRALLRPGMKLTIAFDDVSLPLPPMKRPDIRQRVIEQVLTMAAEAGVDDVQIIAALALHRRMMPSELQHALGERVYRSFAPDGLLYNHDAEDPDNLAFIGTTDHGEEVEINKRAAESDLLVYVNINIVPMDGGHKSVPIGLASYRSLRHHHNTHTMVNSRSFMDHKKSAMHHSAWRMGRLLKDHVKIFTIETTLNNDVFPSPFDFLNKREWEWSLKDQASMLAARRGLAVSPSRLTRKIFQNVQAPYGITGVHAGETEAVHEKTLANVFRQQAVEVQGQSDVLIMGVPYLGPYNVNAPMNPILATCMGLGYFFNSYRGKPVVRQGGAVILYHPVPYEFSQLHHPSYVDFFEEVLAESTDPAVIEQRFEKQYATDPWYIHLYRTSYAYHGVHPFYMWYWAAHAMDHVGDVVWVGADRRSVERMGFRAASTLADALEMVSGTVGRSPSITYTHNPPHLISDVR</sequence>
<evidence type="ECO:0000259" key="1">
    <source>
        <dbReference type="Pfam" id="PF09861"/>
    </source>
</evidence>
<dbReference type="EMBL" id="JADBEM010000001">
    <property type="protein sequence ID" value="MBE1610797.1"/>
    <property type="molecule type" value="Genomic_DNA"/>
</dbReference>
<evidence type="ECO:0000313" key="2">
    <source>
        <dbReference type="EMBL" id="MBE1610797.1"/>
    </source>
</evidence>
<comment type="caution">
    <text evidence="2">The sequence shown here is derived from an EMBL/GenBank/DDBJ whole genome shotgun (WGS) entry which is preliminary data.</text>
</comment>
<dbReference type="Proteomes" id="UP000638648">
    <property type="component" value="Unassembled WGS sequence"/>
</dbReference>
<dbReference type="PANTHER" id="PTHR33171">
    <property type="entry name" value="LAR_N DOMAIN-CONTAINING PROTEIN"/>
    <property type="match status" value="1"/>
</dbReference>
<proteinExistence type="predicted"/>
<evidence type="ECO:0000313" key="3">
    <source>
        <dbReference type="Proteomes" id="UP000638648"/>
    </source>
</evidence>
<feature type="domain" description="LarA-like N-terminal" evidence="1">
    <location>
        <begin position="37"/>
        <end position="227"/>
    </location>
</feature>
<dbReference type="GO" id="GO:0050043">
    <property type="term" value="F:lactate racemase activity"/>
    <property type="evidence" value="ECO:0007669"/>
    <property type="project" value="InterPro"/>
</dbReference>
<dbReference type="AlphaFoldDB" id="A0A927N8A6"/>